<dbReference type="FunFam" id="1.10.555.10:FF:000032">
    <property type="entry name" value="Uncharacterized protein, isoform E"/>
    <property type="match status" value="1"/>
</dbReference>
<name>A0A8X6PK32_NEPPI</name>
<evidence type="ECO:0000313" key="4">
    <source>
        <dbReference type="Proteomes" id="UP000887013"/>
    </source>
</evidence>
<feature type="domain" description="Rho-GAP" evidence="2">
    <location>
        <begin position="40"/>
        <end position="230"/>
    </location>
</feature>
<dbReference type="SMART" id="SM00324">
    <property type="entry name" value="RhoGAP"/>
    <property type="match status" value="1"/>
</dbReference>
<feature type="compositionally biased region" description="Low complexity" evidence="1">
    <location>
        <begin position="411"/>
        <end position="425"/>
    </location>
</feature>
<dbReference type="EMBL" id="BMAW01115949">
    <property type="protein sequence ID" value="GFT68395.1"/>
    <property type="molecule type" value="Genomic_DNA"/>
</dbReference>
<dbReference type="Pfam" id="PF00620">
    <property type="entry name" value="RhoGAP"/>
    <property type="match status" value="1"/>
</dbReference>
<accession>A0A8X6PK32</accession>
<evidence type="ECO:0000313" key="3">
    <source>
        <dbReference type="EMBL" id="GFT68395.1"/>
    </source>
</evidence>
<protein>
    <submittedName>
        <fullName evidence="3">Rho GTPase-activating protein 20</fullName>
    </submittedName>
</protein>
<dbReference type="AlphaFoldDB" id="A0A8X6PK32"/>
<feature type="compositionally biased region" description="Polar residues" evidence="1">
    <location>
        <begin position="465"/>
        <end position="475"/>
    </location>
</feature>
<dbReference type="PROSITE" id="PS51257">
    <property type="entry name" value="PROKAR_LIPOPROTEIN"/>
    <property type="match status" value="1"/>
</dbReference>
<dbReference type="SUPFAM" id="SSF48350">
    <property type="entry name" value="GTPase activation domain, GAP"/>
    <property type="match status" value="1"/>
</dbReference>
<dbReference type="PROSITE" id="PS50238">
    <property type="entry name" value="RHOGAP"/>
    <property type="match status" value="1"/>
</dbReference>
<organism evidence="3 4">
    <name type="scientific">Nephila pilipes</name>
    <name type="common">Giant wood spider</name>
    <name type="synonym">Nephila maculata</name>
    <dbReference type="NCBI Taxonomy" id="299642"/>
    <lineage>
        <taxon>Eukaryota</taxon>
        <taxon>Metazoa</taxon>
        <taxon>Ecdysozoa</taxon>
        <taxon>Arthropoda</taxon>
        <taxon>Chelicerata</taxon>
        <taxon>Arachnida</taxon>
        <taxon>Araneae</taxon>
        <taxon>Araneomorphae</taxon>
        <taxon>Entelegynae</taxon>
        <taxon>Araneoidea</taxon>
        <taxon>Nephilidae</taxon>
        <taxon>Nephila</taxon>
    </lineage>
</organism>
<keyword evidence="4" id="KW-1185">Reference proteome</keyword>
<comment type="caution">
    <text evidence="3">The sequence shown here is derived from an EMBL/GenBank/DDBJ whole genome shotgun (WGS) entry which is preliminary data.</text>
</comment>
<evidence type="ECO:0000256" key="1">
    <source>
        <dbReference type="SAM" id="MobiDB-lite"/>
    </source>
</evidence>
<dbReference type="GO" id="GO:0007165">
    <property type="term" value="P:signal transduction"/>
    <property type="evidence" value="ECO:0007669"/>
    <property type="project" value="InterPro"/>
</dbReference>
<dbReference type="Gene3D" id="1.10.555.10">
    <property type="entry name" value="Rho GTPase activation protein"/>
    <property type="match status" value="1"/>
</dbReference>
<gene>
    <name evidence="3" type="primary">ARHGAP20</name>
    <name evidence="3" type="ORF">NPIL_132603</name>
</gene>
<sequence length="543" mass="59728">MSGWAQRMHRGAATLSNVVTSCGHTSVPYPTRMEKVKFGVPLDQVCKHDIPGPLLILILKLNKEGPYKKDVFRAPGHQGNMKKLIHFLQHGRLVNIDNFSVYTIASVLKKFLRKLPGGIFGPGNEEVLFDIINIDGLEEKRDRIHRLITSLPVVAQHLLVLLFGTFRAISNCAQKAQTGMTSEAIGVSVAPSFFQSCVSDGKMARMEDVVRFKVATRIMKFLIDNFGVTNLFGKENYEYYARMTGRIFKVEENWIFAFRYPPDSLVSRNYDSISSQEECRSTPALIHASESMVQGDGPQLSGSLSNLADTYTRLSVSLEENGLYKAASPISFLGLDPDELKAVNRYAESTKSLSFLPQVHERQTARMRTRSEWFLNPSPCPSPTPIQVPPEIDENEEVAIKLMRTNDSKRGSNASSVSSSSLLNTVGGGSDNQLVRRPSGKGSRLVRRSSSKSKRDKENGAGASCVSTSGLATSSKNKRDSGVSKVVSLGSSVSTEPLPVSGSSPARAKMMNRLSNPVGITEQDCTELDVQSFHVTLTYKPRI</sequence>
<reference evidence="3" key="1">
    <citation type="submission" date="2020-08" db="EMBL/GenBank/DDBJ databases">
        <title>Multicomponent nature underlies the extraordinary mechanical properties of spider dragline silk.</title>
        <authorList>
            <person name="Kono N."/>
            <person name="Nakamura H."/>
            <person name="Mori M."/>
            <person name="Yoshida Y."/>
            <person name="Ohtoshi R."/>
            <person name="Malay A.D."/>
            <person name="Moran D.A.P."/>
            <person name="Tomita M."/>
            <person name="Numata K."/>
            <person name="Arakawa K."/>
        </authorList>
    </citation>
    <scope>NUCLEOTIDE SEQUENCE</scope>
</reference>
<dbReference type="CDD" id="cd00159">
    <property type="entry name" value="RhoGAP"/>
    <property type="match status" value="1"/>
</dbReference>
<dbReference type="Proteomes" id="UP000887013">
    <property type="component" value="Unassembled WGS sequence"/>
</dbReference>
<proteinExistence type="predicted"/>
<dbReference type="GO" id="GO:0005096">
    <property type="term" value="F:GTPase activator activity"/>
    <property type="evidence" value="ECO:0007669"/>
    <property type="project" value="TreeGrafter"/>
</dbReference>
<evidence type="ECO:0000259" key="2">
    <source>
        <dbReference type="PROSITE" id="PS50238"/>
    </source>
</evidence>
<dbReference type="InterPro" id="IPR000198">
    <property type="entry name" value="RhoGAP_dom"/>
</dbReference>
<dbReference type="PANTHER" id="PTHR23179">
    <property type="entry name" value="T-CELL ACTIVATION RHO GTPASE ACTIVATING PROTEIN-RELATED"/>
    <property type="match status" value="1"/>
</dbReference>
<feature type="region of interest" description="Disordered" evidence="1">
    <location>
        <begin position="404"/>
        <end position="483"/>
    </location>
</feature>
<dbReference type="PANTHER" id="PTHR23179:SF27">
    <property type="entry name" value="RHO GTPASE ACTIVATING PROTEIN AT 71E, ISOFORM D"/>
    <property type="match status" value="1"/>
</dbReference>
<dbReference type="InterPro" id="IPR008936">
    <property type="entry name" value="Rho_GTPase_activation_prot"/>
</dbReference>